<evidence type="ECO:0000256" key="4">
    <source>
        <dbReference type="ARBA" id="ARBA00022664"/>
    </source>
</evidence>
<dbReference type="OrthoDB" id="10261918at2759"/>
<dbReference type="GO" id="GO:0005682">
    <property type="term" value="C:U5 snRNP"/>
    <property type="evidence" value="ECO:0007669"/>
    <property type="project" value="TreeGrafter"/>
</dbReference>
<dbReference type="GO" id="GO:0046540">
    <property type="term" value="C:U4/U6 x U5 tri-snRNP complex"/>
    <property type="evidence" value="ECO:0007669"/>
    <property type="project" value="TreeGrafter"/>
</dbReference>
<evidence type="ECO:0000256" key="8">
    <source>
        <dbReference type="SAM" id="Coils"/>
    </source>
</evidence>
<dbReference type="PANTHER" id="PTHR13007">
    <property type="entry name" value="PRE-MRNA SPLICING FACTOR-RELATED"/>
    <property type="match status" value="1"/>
</dbReference>
<dbReference type="InterPro" id="IPR039979">
    <property type="entry name" value="PRPF18"/>
</dbReference>
<evidence type="ECO:0000313" key="11">
    <source>
        <dbReference type="EMBL" id="ORY43416.1"/>
    </source>
</evidence>
<dbReference type="Gene3D" id="4.10.280.110">
    <property type="entry name" value="Pre-mRNA processing factor 4 domain"/>
    <property type="match status" value="1"/>
</dbReference>
<dbReference type="InterPro" id="IPR004098">
    <property type="entry name" value="Prp18"/>
</dbReference>
<dbReference type="SUPFAM" id="SSF158230">
    <property type="entry name" value="PRP4-like"/>
    <property type="match status" value="1"/>
</dbReference>
<keyword evidence="6" id="KW-0508">mRNA splicing</keyword>
<dbReference type="AlphaFoldDB" id="A0A1Y2C8Z9"/>
<evidence type="ECO:0000256" key="1">
    <source>
        <dbReference type="ARBA" id="ARBA00004123"/>
    </source>
</evidence>
<comment type="subcellular location">
    <subcellularLocation>
        <location evidence="1">Nucleus</location>
    </subcellularLocation>
</comment>
<sequence>MDILKQEIERKRKEALDAAPSGRSKYLKRGEVEKLNNSNFNFNSKKQLELEQLQKDNSTRTSTAANQSSAAAIVPSADALAAEDSAPRIPEADLCARFRARGVPIRLFAEEYHQRVQRLKDLESTEERYSDSRLAQDLLEKQADGLENKEEVKKRELEAELEKVDTRAIGLKLLDKDPEKTRYLIGIYFKKLLLIWERTLNERDDAEKRSTQGRLALATRAQSAEYMKPFFIQLKRGTIESDVLARVTEICMHMQDREYLKANDAYLRLSIGNAPWPIGVTMVGIHERSGREKISSSQIAHGLNDETQRKWIQSIKRMMTFAQSKYPPDDLGKSIG</sequence>
<organism evidence="11 12">
    <name type="scientific">Rhizoclosmatium globosum</name>
    <dbReference type="NCBI Taxonomy" id="329046"/>
    <lineage>
        <taxon>Eukaryota</taxon>
        <taxon>Fungi</taxon>
        <taxon>Fungi incertae sedis</taxon>
        <taxon>Chytridiomycota</taxon>
        <taxon>Chytridiomycota incertae sedis</taxon>
        <taxon>Chytridiomycetes</taxon>
        <taxon>Chytridiales</taxon>
        <taxon>Chytriomycetaceae</taxon>
        <taxon>Rhizoclosmatium</taxon>
    </lineage>
</organism>
<dbReference type="STRING" id="329046.A0A1Y2C8Z9"/>
<comment type="caution">
    <text evidence="11">The sequence shown here is derived from an EMBL/GenBank/DDBJ whole genome shotgun (WGS) entry which is preliminary data.</text>
</comment>
<evidence type="ECO:0000256" key="3">
    <source>
        <dbReference type="ARBA" id="ARBA00018242"/>
    </source>
</evidence>
<gene>
    <name evidence="11" type="ORF">BCR33DRAFT_698127</name>
</gene>
<reference evidence="11 12" key="1">
    <citation type="submission" date="2016-07" db="EMBL/GenBank/DDBJ databases">
        <title>Pervasive Adenine N6-methylation of Active Genes in Fungi.</title>
        <authorList>
            <consortium name="DOE Joint Genome Institute"/>
            <person name="Mondo S.J."/>
            <person name="Dannebaum R.O."/>
            <person name="Kuo R.C."/>
            <person name="Labutti K."/>
            <person name="Haridas S."/>
            <person name="Kuo A."/>
            <person name="Salamov A."/>
            <person name="Ahrendt S.R."/>
            <person name="Lipzen A."/>
            <person name="Sullivan W."/>
            <person name="Andreopoulos W.B."/>
            <person name="Clum A."/>
            <person name="Lindquist E."/>
            <person name="Daum C."/>
            <person name="Ramamoorthy G.K."/>
            <person name="Gryganskyi A."/>
            <person name="Culley D."/>
            <person name="Magnuson J.K."/>
            <person name="James T.Y."/>
            <person name="O'Malley M.A."/>
            <person name="Stajich J.E."/>
            <person name="Spatafora J.W."/>
            <person name="Visel A."/>
            <person name="Grigoriev I.V."/>
        </authorList>
    </citation>
    <scope>NUCLEOTIDE SEQUENCE [LARGE SCALE GENOMIC DNA]</scope>
    <source>
        <strain evidence="11 12">JEL800</strain>
    </source>
</reference>
<comment type="similarity">
    <text evidence="2">Belongs to the PRP18 family.</text>
</comment>
<feature type="domain" description="Prp18" evidence="9">
    <location>
        <begin position="188"/>
        <end position="327"/>
    </location>
</feature>
<dbReference type="GO" id="GO:0071021">
    <property type="term" value="C:U2-type post-spliceosomal complex"/>
    <property type="evidence" value="ECO:0007669"/>
    <property type="project" value="TreeGrafter"/>
</dbReference>
<keyword evidence="5" id="KW-0747">Spliceosome</keyword>
<evidence type="ECO:0000259" key="9">
    <source>
        <dbReference type="Pfam" id="PF02840"/>
    </source>
</evidence>
<dbReference type="Gene3D" id="1.20.940.10">
    <property type="entry name" value="Functional domain of the splicing factor Prp18"/>
    <property type="match status" value="1"/>
</dbReference>
<evidence type="ECO:0000256" key="7">
    <source>
        <dbReference type="ARBA" id="ARBA00023242"/>
    </source>
</evidence>
<proteinExistence type="inferred from homology"/>
<dbReference type="EMBL" id="MCGO01000025">
    <property type="protein sequence ID" value="ORY43416.1"/>
    <property type="molecule type" value="Genomic_DNA"/>
</dbReference>
<keyword evidence="8" id="KW-0175">Coiled coil</keyword>
<dbReference type="Pfam" id="PF02840">
    <property type="entry name" value="Prp18"/>
    <property type="match status" value="1"/>
</dbReference>
<dbReference type="Proteomes" id="UP000193642">
    <property type="component" value="Unassembled WGS sequence"/>
</dbReference>
<feature type="domain" description="Pre-mRNA processing factor 4 (PRP4)-like" evidence="10">
    <location>
        <begin position="96"/>
        <end position="122"/>
    </location>
</feature>
<evidence type="ECO:0000259" key="10">
    <source>
        <dbReference type="Pfam" id="PF08799"/>
    </source>
</evidence>
<protein>
    <recommendedName>
        <fullName evidence="3">Pre-mRNA-splicing factor 18</fullName>
    </recommendedName>
</protein>
<dbReference type="Pfam" id="PF08799">
    <property type="entry name" value="PRP4"/>
    <property type="match status" value="1"/>
</dbReference>
<keyword evidence="7" id="KW-0539">Nucleus</keyword>
<dbReference type="SUPFAM" id="SSF47938">
    <property type="entry name" value="Functional domain of the splicing factor Prp18"/>
    <property type="match status" value="1"/>
</dbReference>
<evidence type="ECO:0000256" key="6">
    <source>
        <dbReference type="ARBA" id="ARBA00023187"/>
    </source>
</evidence>
<evidence type="ECO:0000313" key="12">
    <source>
        <dbReference type="Proteomes" id="UP000193642"/>
    </source>
</evidence>
<evidence type="ECO:0000256" key="2">
    <source>
        <dbReference type="ARBA" id="ARBA00008137"/>
    </source>
</evidence>
<dbReference type="InterPro" id="IPR036285">
    <property type="entry name" value="PRP4-like_sf"/>
</dbReference>
<dbReference type="PANTHER" id="PTHR13007:SF19">
    <property type="entry name" value="PRE-MRNA-SPLICING FACTOR 18"/>
    <property type="match status" value="1"/>
</dbReference>
<dbReference type="InterPro" id="IPR014906">
    <property type="entry name" value="PRP4-like"/>
</dbReference>
<feature type="coiled-coil region" evidence="8">
    <location>
        <begin position="136"/>
        <end position="167"/>
    </location>
</feature>
<dbReference type="GO" id="GO:0000350">
    <property type="term" value="P:generation of catalytic spliceosome for second transesterification step"/>
    <property type="evidence" value="ECO:0007669"/>
    <property type="project" value="TreeGrafter"/>
</dbReference>
<keyword evidence="12" id="KW-1185">Reference proteome</keyword>
<accession>A0A1Y2C8Z9</accession>
<keyword evidence="4" id="KW-0507">mRNA processing</keyword>
<evidence type="ECO:0000256" key="5">
    <source>
        <dbReference type="ARBA" id="ARBA00022728"/>
    </source>
</evidence>
<name>A0A1Y2C8Z9_9FUNG</name>